<evidence type="ECO:0000259" key="4">
    <source>
        <dbReference type="Pfam" id="PF01555"/>
    </source>
</evidence>
<sequence length="170" mass="19667">RTGSRTVTGMAGHWFERIQWSLPTQDNYDWLRLLFNGAETGQHLRREYEHLRREYEDLRREYEQLRRPFAVSAEVPFTDVWTFPTVQARDGKHPCEKPLAMMRHIVEVSSRPGDLVLDPFAGSGGTLEAASIMGRKAIGCDTDPRYCRMVESRVRSSGRLWEHSSNGQAW</sequence>
<dbReference type="GO" id="GO:0003677">
    <property type="term" value="F:DNA binding"/>
    <property type="evidence" value="ECO:0007669"/>
    <property type="project" value="InterPro"/>
</dbReference>
<comment type="caution">
    <text evidence="5">The sequence shown here is derived from an EMBL/GenBank/DDBJ whole genome shotgun (WGS) entry which is preliminary data.</text>
</comment>
<dbReference type="Pfam" id="PF01555">
    <property type="entry name" value="N6_N4_Mtase"/>
    <property type="match status" value="1"/>
</dbReference>
<dbReference type="GO" id="GO:0008170">
    <property type="term" value="F:N-methyltransferase activity"/>
    <property type="evidence" value="ECO:0007669"/>
    <property type="project" value="InterPro"/>
</dbReference>
<dbReference type="EMBL" id="BARS01020430">
    <property type="protein sequence ID" value="GAG07174.1"/>
    <property type="molecule type" value="Genomic_DNA"/>
</dbReference>
<keyword evidence="2" id="KW-0808">Transferase</keyword>
<proteinExistence type="predicted"/>
<dbReference type="SUPFAM" id="SSF53335">
    <property type="entry name" value="S-adenosyl-L-methionine-dependent methyltransferases"/>
    <property type="match status" value="1"/>
</dbReference>
<gene>
    <name evidence="5" type="ORF">S01H1_32943</name>
</gene>
<protein>
    <recommendedName>
        <fullName evidence="4">DNA methylase N-4/N-6 domain-containing protein</fullName>
    </recommendedName>
</protein>
<dbReference type="GO" id="GO:0005737">
    <property type="term" value="C:cytoplasm"/>
    <property type="evidence" value="ECO:0007669"/>
    <property type="project" value="TreeGrafter"/>
</dbReference>
<dbReference type="PANTHER" id="PTHR13370:SF3">
    <property type="entry name" value="TRNA (GUANINE(10)-N2)-METHYLTRANSFERASE HOMOLOG"/>
    <property type="match status" value="1"/>
</dbReference>
<evidence type="ECO:0000256" key="1">
    <source>
        <dbReference type="ARBA" id="ARBA00022603"/>
    </source>
</evidence>
<organism evidence="5">
    <name type="scientific">marine sediment metagenome</name>
    <dbReference type="NCBI Taxonomy" id="412755"/>
    <lineage>
        <taxon>unclassified sequences</taxon>
        <taxon>metagenomes</taxon>
        <taxon>ecological metagenomes</taxon>
    </lineage>
</organism>
<evidence type="ECO:0000256" key="2">
    <source>
        <dbReference type="ARBA" id="ARBA00022679"/>
    </source>
</evidence>
<dbReference type="PRINTS" id="PR00508">
    <property type="entry name" value="S21N4MTFRASE"/>
</dbReference>
<accession>X0UN34</accession>
<evidence type="ECO:0000256" key="3">
    <source>
        <dbReference type="SAM" id="Coils"/>
    </source>
</evidence>
<dbReference type="InterPro" id="IPR001091">
    <property type="entry name" value="RM_Methyltransferase"/>
</dbReference>
<feature type="non-terminal residue" evidence="5">
    <location>
        <position position="1"/>
    </location>
</feature>
<evidence type="ECO:0000313" key="5">
    <source>
        <dbReference type="EMBL" id="GAG07174.1"/>
    </source>
</evidence>
<dbReference type="InterPro" id="IPR029063">
    <property type="entry name" value="SAM-dependent_MTases_sf"/>
</dbReference>
<dbReference type="GO" id="GO:0032259">
    <property type="term" value="P:methylation"/>
    <property type="evidence" value="ECO:0007669"/>
    <property type="project" value="UniProtKB-KW"/>
</dbReference>
<reference evidence="5" key="1">
    <citation type="journal article" date="2014" name="Front. Microbiol.">
        <title>High frequency of phylogenetically diverse reductive dehalogenase-homologous genes in deep subseafloor sedimentary metagenomes.</title>
        <authorList>
            <person name="Kawai M."/>
            <person name="Futagami T."/>
            <person name="Toyoda A."/>
            <person name="Takaki Y."/>
            <person name="Nishi S."/>
            <person name="Hori S."/>
            <person name="Arai W."/>
            <person name="Tsubouchi T."/>
            <person name="Morono Y."/>
            <person name="Uchiyama I."/>
            <person name="Ito T."/>
            <person name="Fujiyama A."/>
            <person name="Inagaki F."/>
            <person name="Takami H."/>
        </authorList>
    </citation>
    <scope>NUCLEOTIDE SEQUENCE</scope>
    <source>
        <strain evidence="5">Expedition CK06-06</strain>
    </source>
</reference>
<feature type="coiled-coil region" evidence="3">
    <location>
        <begin position="41"/>
        <end position="68"/>
    </location>
</feature>
<dbReference type="InterPro" id="IPR002941">
    <property type="entry name" value="DNA_methylase_N4/N6"/>
</dbReference>
<dbReference type="PANTHER" id="PTHR13370">
    <property type="entry name" value="RNA METHYLASE-RELATED"/>
    <property type="match status" value="1"/>
</dbReference>
<feature type="domain" description="DNA methylase N-4/N-6" evidence="4">
    <location>
        <begin position="44"/>
        <end position="151"/>
    </location>
</feature>
<dbReference type="AlphaFoldDB" id="X0UN34"/>
<keyword evidence="1" id="KW-0489">Methyltransferase</keyword>
<name>X0UN34_9ZZZZ</name>
<dbReference type="Gene3D" id="3.40.50.150">
    <property type="entry name" value="Vaccinia Virus protein VP39"/>
    <property type="match status" value="1"/>
</dbReference>
<keyword evidence="3" id="KW-0175">Coiled coil</keyword>